<keyword evidence="11" id="KW-1185">Reference proteome</keyword>
<evidence type="ECO:0000313" key="11">
    <source>
        <dbReference type="Proteomes" id="UP000789524"/>
    </source>
</evidence>
<dbReference type="GO" id="GO:0005886">
    <property type="term" value="C:plasma membrane"/>
    <property type="evidence" value="ECO:0007669"/>
    <property type="project" value="UniProtKB-SubCell"/>
</dbReference>
<evidence type="ECO:0000256" key="1">
    <source>
        <dbReference type="ARBA" id="ARBA00004236"/>
    </source>
</evidence>
<name>A0A8J2R503_9NEOP</name>
<keyword evidence="7" id="KW-0325">Glycoprotein</keyword>
<feature type="chain" id="PRO_5035227527" evidence="9">
    <location>
        <begin position="21"/>
        <end position="664"/>
    </location>
</feature>
<keyword evidence="3" id="KW-1003">Cell membrane</keyword>
<dbReference type="EMBL" id="CAKASE010000079">
    <property type="protein sequence ID" value="CAG9580254.1"/>
    <property type="molecule type" value="Genomic_DNA"/>
</dbReference>
<sequence>MQRSTLIVLILASIAENSPTDQISMMDMLKNYRSMNGDTFESIVPNIQANYTTDCCQEYSCPNPCYPHIYPPPPSPIVVPARTFYEPVVHNHPPLHVIKKIIARDKKKWRYDSTSEEFTSSDTDDSGTSTDYSSVPVNCKIEMKPKNTNYKHAQDNKTNYVLMALGILLVVLPIVTLFVDPVLIAMKFLTRMAVGSQLYTMLREEVPGAFVSVYIFNITNGEAFVSGEDYKLKVEQVGPFTYQEYHKNEGFELDEEAGVMRYTPLATAQFIPEQSIADPRQVNITIINTVMLALASMLSSYSVFGQSGYNMLINQLQSKPFLNIDVDSYFWGYEDPLIALGHTLMPGWITFQRLGILDRLYDPSAVPRLELGIYDEDKLNIRTVNGCPGLKVWQYENPSKRSRCNTLTDAYEGFAFPAGLTPDRALRLYRNVFCRMLDLVYVETKVSDLVPEIFVYEIRNDSFAINAESNCLCGEYECIEGVSSAAPCLFGFDLALSFGHFWNADPKVYERIDGMRPDGKEHGSEFLVDPISGAVLDTRFTLQLNLIVRDVRYNSLTKPFSEMVIPMAYLKIVQPPLPDEAKNLFRFMYLVFPNIILGLQIITFIIGFTMIVYTVRKLYWKVVLTKGIDFMDASNENRVHVPHSETPLVEEKTLDETEYRLDTR</sequence>
<comment type="similarity">
    <text evidence="2">Belongs to the CD36 family.</text>
</comment>
<dbReference type="PRINTS" id="PR01609">
    <property type="entry name" value="CD36FAMILY"/>
</dbReference>
<keyword evidence="9" id="KW-0732">Signal</keyword>
<evidence type="ECO:0000256" key="2">
    <source>
        <dbReference type="ARBA" id="ARBA00010532"/>
    </source>
</evidence>
<dbReference type="PANTHER" id="PTHR11923:SF104">
    <property type="entry name" value="FI07620P"/>
    <property type="match status" value="1"/>
</dbReference>
<protein>
    <submittedName>
        <fullName evidence="10">(African queen) hypothetical protein</fullName>
    </submittedName>
</protein>
<evidence type="ECO:0000256" key="7">
    <source>
        <dbReference type="ARBA" id="ARBA00023180"/>
    </source>
</evidence>
<comment type="subcellular location">
    <subcellularLocation>
        <location evidence="1">Cell membrane</location>
    </subcellularLocation>
</comment>
<evidence type="ECO:0000256" key="4">
    <source>
        <dbReference type="ARBA" id="ARBA00022692"/>
    </source>
</evidence>
<dbReference type="AlphaFoldDB" id="A0A8J2R503"/>
<proteinExistence type="inferred from homology"/>
<feature type="transmembrane region" description="Helical" evidence="8">
    <location>
        <begin position="587"/>
        <end position="613"/>
    </location>
</feature>
<dbReference type="GO" id="GO:0005044">
    <property type="term" value="F:scavenger receptor activity"/>
    <property type="evidence" value="ECO:0007669"/>
    <property type="project" value="TreeGrafter"/>
</dbReference>
<evidence type="ECO:0000313" key="10">
    <source>
        <dbReference type="EMBL" id="CAG9580254.1"/>
    </source>
</evidence>
<dbReference type="InterPro" id="IPR002159">
    <property type="entry name" value="CD36_fam"/>
</dbReference>
<organism evidence="10 11">
    <name type="scientific">Danaus chrysippus</name>
    <name type="common">African queen</name>
    <dbReference type="NCBI Taxonomy" id="151541"/>
    <lineage>
        <taxon>Eukaryota</taxon>
        <taxon>Metazoa</taxon>
        <taxon>Ecdysozoa</taxon>
        <taxon>Arthropoda</taxon>
        <taxon>Hexapoda</taxon>
        <taxon>Insecta</taxon>
        <taxon>Pterygota</taxon>
        <taxon>Neoptera</taxon>
        <taxon>Endopterygota</taxon>
        <taxon>Lepidoptera</taxon>
        <taxon>Glossata</taxon>
        <taxon>Ditrysia</taxon>
        <taxon>Papilionoidea</taxon>
        <taxon>Nymphalidae</taxon>
        <taxon>Danainae</taxon>
        <taxon>Danaini</taxon>
        <taxon>Danaina</taxon>
        <taxon>Danaus</taxon>
        <taxon>Anosia</taxon>
    </lineage>
</organism>
<accession>A0A8J2R503</accession>
<reference evidence="10" key="1">
    <citation type="submission" date="2021-09" db="EMBL/GenBank/DDBJ databases">
        <authorList>
            <person name="Martin H S."/>
        </authorList>
    </citation>
    <scope>NUCLEOTIDE SEQUENCE</scope>
</reference>
<keyword evidence="6 8" id="KW-0472">Membrane</keyword>
<evidence type="ECO:0000256" key="6">
    <source>
        <dbReference type="ARBA" id="ARBA00023136"/>
    </source>
</evidence>
<evidence type="ECO:0000256" key="5">
    <source>
        <dbReference type="ARBA" id="ARBA00022989"/>
    </source>
</evidence>
<evidence type="ECO:0000256" key="8">
    <source>
        <dbReference type="SAM" id="Phobius"/>
    </source>
</evidence>
<evidence type="ECO:0000256" key="3">
    <source>
        <dbReference type="ARBA" id="ARBA00022475"/>
    </source>
</evidence>
<feature type="transmembrane region" description="Helical" evidence="8">
    <location>
        <begin position="160"/>
        <end position="183"/>
    </location>
</feature>
<keyword evidence="5 8" id="KW-1133">Transmembrane helix</keyword>
<dbReference type="GO" id="GO:0005737">
    <property type="term" value="C:cytoplasm"/>
    <property type="evidence" value="ECO:0007669"/>
    <property type="project" value="TreeGrafter"/>
</dbReference>
<dbReference type="PANTHER" id="PTHR11923">
    <property type="entry name" value="SCAVENGER RECEPTOR CLASS B TYPE-1 SR-B1"/>
    <property type="match status" value="1"/>
</dbReference>
<feature type="signal peptide" evidence="9">
    <location>
        <begin position="1"/>
        <end position="20"/>
    </location>
</feature>
<dbReference type="Proteomes" id="UP000789524">
    <property type="component" value="Unassembled WGS sequence"/>
</dbReference>
<comment type="caution">
    <text evidence="10">The sequence shown here is derived from an EMBL/GenBank/DDBJ whole genome shotgun (WGS) entry which is preliminary data.</text>
</comment>
<dbReference type="OrthoDB" id="18585at2759"/>
<dbReference type="Pfam" id="PF01130">
    <property type="entry name" value="CD36"/>
    <property type="match status" value="1"/>
</dbReference>
<keyword evidence="4 8" id="KW-0812">Transmembrane</keyword>
<gene>
    <name evidence="10" type="ORF">DCHRY22_LOCUS13594</name>
</gene>
<evidence type="ECO:0000256" key="9">
    <source>
        <dbReference type="SAM" id="SignalP"/>
    </source>
</evidence>